<name>A0ABP8TGR2_9ACTN</name>
<sequence length="307" mass="33138">MRATRIMPIVLIPAALVAVAGPALARSGHGGGTSVSVQADDPYGVSDPATLAFWTPKRMAAATPLDGRPTQAASGKMGVASSRPTAKTWTGSPVVGALFLSNGSGSHYCTASVVSTPKKSLILTAGHCLYGTNGWAKNIVFVPRYSKTKGARPYGAWTVKYMYVDSRWKKKRDPDLDFGFAVVGTRNGKPIASVVGANRLVINQGYTNRVRVIGYPMKKYSSVDKPIYCNVTTHKAFKYQIYFDCNGFYGGTSGSPWIKNYNTTTRRGDVLGVIGGYQEGGKYDWRSYASVFDKDVNNLFTTAKKHG</sequence>
<evidence type="ECO:0000256" key="1">
    <source>
        <dbReference type="ARBA" id="ARBA00022729"/>
    </source>
</evidence>
<reference evidence="5" key="1">
    <citation type="journal article" date="2019" name="Int. J. Syst. Evol. Microbiol.">
        <title>The Global Catalogue of Microorganisms (GCM) 10K type strain sequencing project: providing services to taxonomists for standard genome sequencing and annotation.</title>
        <authorList>
            <consortium name="The Broad Institute Genomics Platform"/>
            <consortium name="The Broad Institute Genome Sequencing Center for Infectious Disease"/>
            <person name="Wu L."/>
            <person name="Ma J."/>
        </authorList>
    </citation>
    <scope>NUCLEOTIDE SEQUENCE [LARGE SCALE GENOMIC DNA]</scope>
    <source>
        <strain evidence="5">JCM 17938</strain>
    </source>
</reference>
<gene>
    <name evidence="4" type="ORF">GCM10023195_21830</name>
</gene>
<evidence type="ECO:0000256" key="2">
    <source>
        <dbReference type="SAM" id="MobiDB-lite"/>
    </source>
</evidence>
<evidence type="ECO:0000313" key="5">
    <source>
        <dbReference type="Proteomes" id="UP001500212"/>
    </source>
</evidence>
<dbReference type="Gene3D" id="2.40.10.10">
    <property type="entry name" value="Trypsin-like serine proteases"/>
    <property type="match status" value="2"/>
</dbReference>
<dbReference type="InterPro" id="IPR043504">
    <property type="entry name" value="Peptidase_S1_PA_chymotrypsin"/>
</dbReference>
<dbReference type="EMBL" id="BAABHJ010000005">
    <property type="protein sequence ID" value="GAA4606148.1"/>
    <property type="molecule type" value="Genomic_DNA"/>
</dbReference>
<evidence type="ECO:0000313" key="4">
    <source>
        <dbReference type="EMBL" id="GAA4606148.1"/>
    </source>
</evidence>
<dbReference type="InterPro" id="IPR050966">
    <property type="entry name" value="Glutamyl_endopeptidase"/>
</dbReference>
<evidence type="ECO:0000256" key="3">
    <source>
        <dbReference type="SAM" id="SignalP"/>
    </source>
</evidence>
<keyword evidence="1 3" id="KW-0732">Signal</keyword>
<feature type="signal peptide" evidence="3">
    <location>
        <begin position="1"/>
        <end position="25"/>
    </location>
</feature>
<dbReference type="Proteomes" id="UP001500212">
    <property type="component" value="Unassembled WGS sequence"/>
</dbReference>
<proteinExistence type="predicted"/>
<evidence type="ECO:0008006" key="6">
    <source>
        <dbReference type="Google" id="ProtNLM"/>
    </source>
</evidence>
<feature type="region of interest" description="Disordered" evidence="2">
    <location>
        <begin position="64"/>
        <end position="84"/>
    </location>
</feature>
<dbReference type="Pfam" id="PF13365">
    <property type="entry name" value="Trypsin_2"/>
    <property type="match status" value="1"/>
</dbReference>
<accession>A0ABP8TGR2</accession>
<feature type="chain" id="PRO_5046813589" description="V8-like Glu-specific endopeptidase" evidence="3">
    <location>
        <begin position="26"/>
        <end position="307"/>
    </location>
</feature>
<comment type="caution">
    <text evidence="4">The sequence shown here is derived from an EMBL/GenBank/DDBJ whole genome shotgun (WGS) entry which is preliminary data.</text>
</comment>
<organism evidence="4 5">
    <name type="scientific">Actinoallomurus liliacearum</name>
    <dbReference type="NCBI Taxonomy" id="1080073"/>
    <lineage>
        <taxon>Bacteria</taxon>
        <taxon>Bacillati</taxon>
        <taxon>Actinomycetota</taxon>
        <taxon>Actinomycetes</taxon>
        <taxon>Streptosporangiales</taxon>
        <taxon>Thermomonosporaceae</taxon>
        <taxon>Actinoallomurus</taxon>
    </lineage>
</organism>
<keyword evidence="5" id="KW-1185">Reference proteome</keyword>
<dbReference type="PANTHER" id="PTHR15462">
    <property type="entry name" value="SERINE PROTEASE"/>
    <property type="match status" value="1"/>
</dbReference>
<dbReference type="SUPFAM" id="SSF50494">
    <property type="entry name" value="Trypsin-like serine proteases"/>
    <property type="match status" value="1"/>
</dbReference>
<dbReference type="InterPro" id="IPR009003">
    <property type="entry name" value="Peptidase_S1_PA"/>
</dbReference>
<protein>
    <recommendedName>
        <fullName evidence="6">V8-like Glu-specific endopeptidase</fullName>
    </recommendedName>
</protein>